<dbReference type="Gene3D" id="2.60.40.4270">
    <property type="entry name" value="Listeria-Bacteroides repeat domain"/>
    <property type="match status" value="1"/>
</dbReference>
<proteinExistence type="predicted"/>
<evidence type="ECO:0000313" key="3">
    <source>
        <dbReference type="Proteomes" id="UP000266506"/>
    </source>
</evidence>
<dbReference type="GO" id="GO:0030313">
    <property type="term" value="C:cell envelope"/>
    <property type="evidence" value="ECO:0007669"/>
    <property type="project" value="UniProtKB-SubCell"/>
</dbReference>
<comment type="subcellular location">
    <subcellularLocation>
        <location evidence="1">Cell envelope</location>
    </subcellularLocation>
</comment>
<gene>
    <name evidence="2" type="ORF">EI71_01900</name>
</gene>
<accession>A0A397R2Z3</accession>
<comment type="caution">
    <text evidence="2">The sequence shown here is derived from an EMBL/GenBank/DDBJ whole genome shotgun (WGS) entry which is preliminary data.</text>
</comment>
<dbReference type="InterPro" id="IPR042229">
    <property type="entry name" value="Listeria/Bacterioides_rpt_sf"/>
</dbReference>
<organism evidence="2 3">
    <name type="scientific">Anaeroplasma bactoclasticum</name>
    <dbReference type="NCBI Taxonomy" id="2088"/>
    <lineage>
        <taxon>Bacteria</taxon>
        <taxon>Bacillati</taxon>
        <taxon>Mycoplasmatota</taxon>
        <taxon>Mollicutes</taxon>
        <taxon>Anaeroplasmatales</taxon>
        <taxon>Anaeroplasmataceae</taxon>
        <taxon>Anaeroplasma</taxon>
    </lineage>
</organism>
<dbReference type="Proteomes" id="UP000266506">
    <property type="component" value="Unassembled WGS sequence"/>
</dbReference>
<evidence type="ECO:0000256" key="1">
    <source>
        <dbReference type="ARBA" id="ARBA00004196"/>
    </source>
</evidence>
<dbReference type="InterPro" id="IPR036844">
    <property type="entry name" value="Hint_dom_sf"/>
</dbReference>
<dbReference type="InterPro" id="IPR006141">
    <property type="entry name" value="Intein_N"/>
</dbReference>
<reference evidence="2 3" key="1">
    <citation type="submission" date="2018-08" db="EMBL/GenBank/DDBJ databases">
        <title>Genomic Encyclopedia of Archaeal and Bacterial Type Strains, Phase II (KMG-II): from individual species to whole genera.</title>
        <authorList>
            <person name="Goeker M."/>
        </authorList>
    </citation>
    <scope>NUCLEOTIDE SEQUENCE [LARGE SCALE GENOMIC DNA]</scope>
    <source>
        <strain evidence="2 3">ATCC 27112</strain>
    </source>
</reference>
<dbReference type="EMBL" id="QXEV01000038">
    <property type="protein sequence ID" value="RIA64791.1"/>
    <property type="molecule type" value="Genomic_DNA"/>
</dbReference>
<name>A0A397R2Z3_9MOLU</name>
<dbReference type="PROSITE" id="PS50817">
    <property type="entry name" value="INTEIN_N_TER"/>
    <property type="match status" value="1"/>
</dbReference>
<dbReference type="NCBIfam" id="TIGR02543">
    <property type="entry name" value="List_Bact_rpt"/>
    <property type="match status" value="1"/>
</dbReference>
<feature type="non-terminal residue" evidence="2">
    <location>
        <position position="1"/>
    </location>
</feature>
<evidence type="ECO:0000313" key="2">
    <source>
        <dbReference type="EMBL" id="RIA64791.1"/>
    </source>
</evidence>
<dbReference type="GO" id="GO:0016539">
    <property type="term" value="P:intein-mediated protein splicing"/>
    <property type="evidence" value="ECO:0007669"/>
    <property type="project" value="InterPro"/>
</dbReference>
<dbReference type="InParanoid" id="A0A397R2Z3"/>
<dbReference type="RefSeq" id="WP_211321099.1">
    <property type="nucleotide sequence ID" value="NZ_QXEV01000038.1"/>
</dbReference>
<dbReference type="Gene3D" id="2.170.16.10">
    <property type="entry name" value="Hedgehog/Intein (Hint) domain"/>
    <property type="match status" value="1"/>
</dbReference>
<keyword evidence="3" id="KW-1185">Reference proteome</keyword>
<protein>
    <submittedName>
        <fullName evidence="2">Putative repeat protein (TIGR02543 family)</fullName>
    </submittedName>
</protein>
<sequence length="2029" mass="219780">ELPQATNAGSYTVYYKVNGNDNYNDIAAETLEVTIAKATYDMSQITMTDSTVTYDGLAHGIEITGVLPTGVTVEYSGLGTNAGTYTIVATFTGDATNYEAIPNMSATLTITKAFVTFTNPTAKTGLVYSGSSQALVNAGSISAGSIEYSTNGINYTNEIPAMINAGTYTVYYRYEVDSVNYDTTGLSDSNIEVTIAKATYDMSGVSFNDASKTYTGSAQSLVITGELPEGVTASYTGSGINVGLYEIEVSFTGDATNYEAIPNMSATLTITKATYDMSGVSFANATKVYNGSAQSLTISGSLPEGVSVEYSGSGINVGTYTIVATFTGDATNYEAIPNMSATLTITKASVNYTLPTAKTGLVYNTEAQVLVNAGSVSVGQIEYSLDNVTYSTSIPTGTDVATYTVYYRFVVDSTNYDITELVDSSVEVTINKPVATLVAPTAKTGLVYNETSQTLINAGSTSVGTIEYSLDNSNFQIALPKATNAGNYTVYYRFNVDTENYDTQGVATTGSFGVTISKVTLAHTNPTSKTGLVYSGSSHALVNAGSIDKGTIEYSLDNSSYSTSIPTGINAGAYTVYYRFTYDTINYATISNGSVQVTIAKANPTYTIPTGLNATPSMTLGDVELPSGFTFNDSLETNVGPEGDNVFVVTYTPTDTANYNVINDIQVTIQVSALIRLVINAENNQATTYNSSEQAPNVTVKAGSTAITSGYTLSYSYKLSSATSYTTGLPTNAGTYSIKINCTGEGYADANEVVVIYVINKATLTITSSTIGINYDSTSRTQALVFTSIANAITYTGNMGSDSITFTISGMHNGKYKYGTVSGSYVAPTSDTIFGSKYTNVIGSTYIAYFTCSNTNYVLSTDNAIVKYKTAKIGSTYYTIEDALATTGTITFAGDSTSAQTYVATTFTSLDTSITGYQTAYTISNRTMVVPYKNQATVKTEPDFVETGSQTYVYSSLIIPNHISLTLTGQSTLMIDADTIYSQGSSSTWANVRGVIVNDGTIRFNGSKLYAWGYLKGEGNVYFENSSEAYDLLDLFDFSGGTIASNISSKCLPFTAWTLNNISCKAYYYSSSTLSGYSHAKLSIVGHVSGTAMIIGKSSSSNALFLPASTSTSNYIVKYGSPSISNTATDTTALRSIVGNNQLKGIKQMVEIYGNYIDSVVSISINVTIKTSTSISLPISYMDIILKEGTTLNLSNSDYLFLPGTCLEIREGARLNASSGVDIVFMRWNYFQSGYNFFTNCVDKVDAYCNNAGSISSQGKIGGLVVADGEDATVDLTGDVNASYTMYYRTGAEPYYETKTVQLKMYLYSGVDEGNVLKLIENKGSFHGIIDNKGIFGYYATTAVLSYNLNGGSGNNSSKSITIGVEGYTLSSSDLPSTNPTKQYYVFDGWYVDTLFTIPAIGYTTYSGLTLNAKWNPVEYNINYEDKYKNNFTSGNTSTNNNPSTFNYETLTGINDAINGEYVFAGWYVDSSCNTKINMIDGHTLVNYLSNNAITLYALWYKNGTDKYVVNYINSNADITCPMSDIIIDEQENWDSYHLPVMNGNDNDYTVNIYFDGWYNGNSKITNLTKSDFVLNPDTGDYEITLTAVWNNKNVLEITVLEEHYQTVYYKPGFSFTIPSLDSSITFGNLGMVFINWIFDGTDEYNSGDVVTLTNQATLSPNLLHFVKIKIGANDYTTVTVQLTAGKGYIVNYNDETGVSSATAFSGTTISNDETIYVTQGSSFQAKYAYSGNKDDGKATITNTTPTTNLTTSYTTYTVTGVNDVVITPSGSNSSSGTCLLPTSLVMLADGTEKMAKDLTMDDEILSFNHITGKFEASKISFNVVVDYHWFDVIILTFENGKQIELATGHGFFNMTTNRYEIYYGHEFEAHIGEVFATVEYVDGEFVIAPSKLVNVVVEKRYTQKVSPVSEYNINCIADGILTIPDDIEGMFDAFVFNSDLTIDIEAFQEDIMNYGLITYEEVSDVVPEYLFDTVNFQYFKIFIAKGYLSVDKVNHWIEAYLPYIIEQHNLDFDFENRVPLTNELLGLE</sequence>
<dbReference type="CDD" id="cd00081">
    <property type="entry name" value="Hint"/>
    <property type="match status" value="1"/>
</dbReference>
<dbReference type="InterPro" id="IPR013378">
    <property type="entry name" value="InlB-like_B-rpt"/>
</dbReference>
<dbReference type="SUPFAM" id="SSF51294">
    <property type="entry name" value="Hedgehog/intein (Hint) domain"/>
    <property type="match status" value="1"/>
</dbReference>